<keyword evidence="6" id="KW-0032">Aminotransferase</keyword>
<dbReference type="InterPro" id="IPR015424">
    <property type="entry name" value="PyrdxlP-dep_Trfase"/>
</dbReference>
<dbReference type="Proteomes" id="UP000752292">
    <property type="component" value="Unassembled WGS sequence"/>
</dbReference>
<feature type="non-terminal residue" evidence="6">
    <location>
        <position position="1"/>
    </location>
</feature>
<comment type="similarity">
    <text evidence="4">Belongs to the class-II pyridoxal-phosphate-dependent aminotransferase family.</text>
</comment>
<dbReference type="InterPro" id="IPR001917">
    <property type="entry name" value="Aminotrans_II_pyridoxalP_BS"/>
</dbReference>
<evidence type="ECO:0000256" key="4">
    <source>
        <dbReference type="RuleBase" id="RU003693"/>
    </source>
</evidence>
<evidence type="ECO:0000313" key="6">
    <source>
        <dbReference type="EMBL" id="MBI4251575.1"/>
    </source>
</evidence>
<dbReference type="PANTHER" id="PTHR13693">
    <property type="entry name" value="CLASS II AMINOTRANSFERASE/8-AMINO-7-OXONONANOATE SYNTHASE"/>
    <property type="match status" value="1"/>
</dbReference>
<reference evidence="6" key="1">
    <citation type="submission" date="2020-07" db="EMBL/GenBank/DDBJ databases">
        <title>Huge and variable diversity of episymbiotic CPR bacteria and DPANN archaea in groundwater ecosystems.</title>
        <authorList>
            <person name="He C.Y."/>
            <person name="Keren R."/>
            <person name="Whittaker M."/>
            <person name="Farag I.F."/>
            <person name="Doudna J."/>
            <person name="Cate J.H.D."/>
            <person name="Banfield J.F."/>
        </authorList>
    </citation>
    <scope>NUCLEOTIDE SEQUENCE</scope>
    <source>
        <strain evidence="6">NC_groundwater_1370_Ag_S-0.2um_69_93</strain>
    </source>
</reference>
<comment type="cofactor">
    <cofactor evidence="1 4">
        <name>pyridoxal 5'-phosphate</name>
        <dbReference type="ChEBI" id="CHEBI:597326"/>
    </cofactor>
</comment>
<dbReference type="GO" id="GO:0030170">
    <property type="term" value="F:pyridoxal phosphate binding"/>
    <property type="evidence" value="ECO:0007669"/>
    <property type="project" value="InterPro"/>
</dbReference>
<dbReference type="Gene3D" id="3.40.640.10">
    <property type="entry name" value="Type I PLP-dependent aspartate aminotransferase-like (Major domain)"/>
    <property type="match status" value="1"/>
</dbReference>
<dbReference type="InterPro" id="IPR004839">
    <property type="entry name" value="Aminotransferase_I/II_large"/>
</dbReference>
<dbReference type="Pfam" id="PF00155">
    <property type="entry name" value="Aminotran_1_2"/>
    <property type="match status" value="1"/>
</dbReference>
<dbReference type="PROSITE" id="PS00599">
    <property type="entry name" value="AA_TRANSFER_CLASS_2"/>
    <property type="match status" value="1"/>
</dbReference>
<keyword evidence="3 4" id="KW-0663">Pyridoxal phosphate</keyword>
<evidence type="ECO:0000256" key="3">
    <source>
        <dbReference type="ARBA" id="ARBA00022898"/>
    </source>
</evidence>
<comment type="caution">
    <text evidence="6">The sequence shown here is derived from an EMBL/GenBank/DDBJ whole genome shotgun (WGS) entry which is preliminary data.</text>
</comment>
<gene>
    <name evidence="6" type="ORF">HY618_03865</name>
</gene>
<name>A0A933E9H7_UNCTE</name>
<feature type="domain" description="Aminotransferase class I/classII large" evidence="5">
    <location>
        <begin position="3"/>
        <end position="292"/>
    </location>
</feature>
<dbReference type="SUPFAM" id="SSF53383">
    <property type="entry name" value="PLP-dependent transferases"/>
    <property type="match status" value="1"/>
</dbReference>
<evidence type="ECO:0000256" key="1">
    <source>
        <dbReference type="ARBA" id="ARBA00001933"/>
    </source>
</evidence>
<accession>A0A933E9H7</accession>
<keyword evidence="2" id="KW-0808">Transferase</keyword>
<proteinExistence type="inferred from homology"/>
<sequence length="304" mass="31699">LKEKEGALLFGSGFLANLGLLAALADRGDVILSDALNHASIIDGCRLSRAETRVFPHGDMGALERALAESRAARRKVIVVDGVFSMDGDLAPLPALAALAQAHGALLIVDEAHATGVLGPEGRGAAAHFGLQHRAGVAMGTLGKALASYGAFACADGETVDYLVNRARPYIYSTALPPPAVAAAHAALQLSLGEEGAQRRSRLKMLCARFREGLRRIGFALPDPPPGEEVPIFPIVVGEAEKAVALAEHMLEAGVFLLAIRPPTVPEGTSRLRATLMATHTEAQIGRALDALGEGVKKLGIAPR</sequence>
<protein>
    <submittedName>
        <fullName evidence="6">Aminotransferase class I/II-fold pyridoxal phosphate-dependent enzyme</fullName>
    </submittedName>
</protein>
<evidence type="ECO:0000313" key="7">
    <source>
        <dbReference type="Proteomes" id="UP000752292"/>
    </source>
</evidence>
<dbReference type="InterPro" id="IPR050087">
    <property type="entry name" value="AON_synthase_class-II"/>
</dbReference>
<dbReference type="AlphaFoldDB" id="A0A933E9H7"/>
<dbReference type="EMBL" id="JACQRX010000170">
    <property type="protein sequence ID" value="MBI4251575.1"/>
    <property type="molecule type" value="Genomic_DNA"/>
</dbReference>
<organism evidence="6 7">
    <name type="scientific">Tectimicrobiota bacterium</name>
    <dbReference type="NCBI Taxonomy" id="2528274"/>
    <lineage>
        <taxon>Bacteria</taxon>
        <taxon>Pseudomonadati</taxon>
        <taxon>Nitrospinota/Tectimicrobiota group</taxon>
        <taxon>Candidatus Tectimicrobiota</taxon>
    </lineage>
</organism>
<dbReference type="GO" id="GO:0008483">
    <property type="term" value="F:transaminase activity"/>
    <property type="evidence" value="ECO:0007669"/>
    <property type="project" value="UniProtKB-KW"/>
</dbReference>
<evidence type="ECO:0000259" key="5">
    <source>
        <dbReference type="Pfam" id="PF00155"/>
    </source>
</evidence>
<dbReference type="InterPro" id="IPR015422">
    <property type="entry name" value="PyrdxlP-dep_Trfase_small"/>
</dbReference>
<dbReference type="InterPro" id="IPR015421">
    <property type="entry name" value="PyrdxlP-dep_Trfase_major"/>
</dbReference>
<evidence type="ECO:0000256" key="2">
    <source>
        <dbReference type="ARBA" id="ARBA00022679"/>
    </source>
</evidence>
<dbReference type="Gene3D" id="3.90.1150.10">
    <property type="entry name" value="Aspartate Aminotransferase, domain 1"/>
    <property type="match status" value="1"/>
</dbReference>